<feature type="repeat" description="NHL" evidence="2">
    <location>
        <begin position="69"/>
        <end position="106"/>
    </location>
</feature>
<reference evidence="3" key="1">
    <citation type="submission" date="2021-02" db="EMBL/GenBank/DDBJ databases">
        <authorList>
            <person name="Nowell W R."/>
        </authorList>
    </citation>
    <scope>NUCLEOTIDE SEQUENCE</scope>
</reference>
<dbReference type="Pfam" id="PF01436">
    <property type="entry name" value="NHL"/>
    <property type="match status" value="1"/>
</dbReference>
<evidence type="ECO:0000313" key="3">
    <source>
        <dbReference type="EMBL" id="CAF1506393.1"/>
    </source>
</evidence>
<dbReference type="EMBL" id="CAJOBD010012727">
    <property type="protein sequence ID" value="CAF4183711.1"/>
    <property type="molecule type" value="Genomic_DNA"/>
</dbReference>
<sequence length="113" mass="12555">MKWVKGAKQGIIVAGNQAKGDHLTHVYYPKGVLSDRLGTVYVADANNYRIVRWPKDAKEGNIIVGGNGYGAQANQFHSFSGLSFDRHGNLYVVDNKNNRVQRFTLEIPSNYTG</sequence>
<organism evidence="3 5">
    <name type="scientific">Rotaria sordida</name>
    <dbReference type="NCBI Taxonomy" id="392033"/>
    <lineage>
        <taxon>Eukaryota</taxon>
        <taxon>Metazoa</taxon>
        <taxon>Spiralia</taxon>
        <taxon>Gnathifera</taxon>
        <taxon>Rotifera</taxon>
        <taxon>Eurotatoria</taxon>
        <taxon>Bdelloidea</taxon>
        <taxon>Philodinida</taxon>
        <taxon>Philodinidae</taxon>
        <taxon>Rotaria</taxon>
    </lineage>
</organism>
<evidence type="ECO:0000256" key="2">
    <source>
        <dbReference type="PROSITE-ProRule" id="PRU00504"/>
    </source>
</evidence>
<evidence type="ECO:0000313" key="4">
    <source>
        <dbReference type="EMBL" id="CAF4183711.1"/>
    </source>
</evidence>
<keyword evidence="1" id="KW-0677">Repeat</keyword>
<dbReference type="SUPFAM" id="SSF63829">
    <property type="entry name" value="Calcium-dependent phosphotriesterase"/>
    <property type="match status" value="1"/>
</dbReference>
<evidence type="ECO:0000256" key="1">
    <source>
        <dbReference type="ARBA" id="ARBA00022737"/>
    </source>
</evidence>
<dbReference type="AlphaFoldDB" id="A0A815TR29"/>
<protein>
    <submittedName>
        <fullName evidence="3">Uncharacterized protein</fullName>
    </submittedName>
</protein>
<dbReference type="Proteomes" id="UP000663836">
    <property type="component" value="Unassembled WGS sequence"/>
</dbReference>
<dbReference type="EMBL" id="CAJNOT010007448">
    <property type="protein sequence ID" value="CAF1506393.1"/>
    <property type="molecule type" value="Genomic_DNA"/>
</dbReference>
<gene>
    <name evidence="4" type="ORF">JBS370_LOCUS35650</name>
    <name evidence="3" type="ORF">ZHD862_LOCUS37696</name>
</gene>
<comment type="caution">
    <text evidence="3">The sequence shown here is derived from an EMBL/GenBank/DDBJ whole genome shotgun (WGS) entry which is preliminary data.</text>
</comment>
<dbReference type="InterPro" id="IPR001258">
    <property type="entry name" value="NHL_repeat"/>
</dbReference>
<proteinExistence type="predicted"/>
<evidence type="ECO:0000313" key="5">
    <source>
        <dbReference type="Proteomes" id="UP000663864"/>
    </source>
</evidence>
<name>A0A815TR29_9BILA</name>
<dbReference type="PROSITE" id="PS51125">
    <property type="entry name" value="NHL"/>
    <property type="match status" value="1"/>
</dbReference>
<dbReference type="InterPro" id="IPR011042">
    <property type="entry name" value="6-blade_b-propeller_TolB-like"/>
</dbReference>
<dbReference type="Proteomes" id="UP000663864">
    <property type="component" value="Unassembled WGS sequence"/>
</dbReference>
<accession>A0A815TR29</accession>
<dbReference type="Gene3D" id="2.120.10.30">
    <property type="entry name" value="TolB, C-terminal domain"/>
    <property type="match status" value="1"/>
</dbReference>